<name>A0A7I7MGW0_9MYCO</name>
<organism evidence="1 2">
    <name type="scientific">Mycolicibacterium psychrotolerans</name>
    <dbReference type="NCBI Taxonomy" id="216929"/>
    <lineage>
        <taxon>Bacteria</taxon>
        <taxon>Bacillati</taxon>
        <taxon>Actinomycetota</taxon>
        <taxon>Actinomycetes</taxon>
        <taxon>Mycobacteriales</taxon>
        <taxon>Mycobacteriaceae</taxon>
        <taxon>Mycolicibacterium</taxon>
    </lineage>
</organism>
<gene>
    <name evidence="1" type="ORF">MPSYJ_48660</name>
</gene>
<dbReference type="RefSeq" id="WP_163725848.1">
    <property type="nucleotide sequence ID" value="NZ_AP022574.1"/>
</dbReference>
<protein>
    <submittedName>
        <fullName evidence="1">Uncharacterized protein</fullName>
    </submittedName>
</protein>
<proteinExistence type="predicted"/>
<evidence type="ECO:0000313" key="1">
    <source>
        <dbReference type="EMBL" id="BBX71405.1"/>
    </source>
</evidence>
<keyword evidence="2" id="KW-1185">Reference proteome</keyword>
<reference evidence="1 2" key="1">
    <citation type="journal article" date="2019" name="Emerg. Microbes Infect.">
        <title>Comprehensive subspecies identification of 175 nontuberculous mycobacteria species based on 7547 genomic profiles.</title>
        <authorList>
            <person name="Matsumoto Y."/>
            <person name="Kinjo T."/>
            <person name="Motooka D."/>
            <person name="Nabeya D."/>
            <person name="Jung N."/>
            <person name="Uechi K."/>
            <person name="Horii T."/>
            <person name="Iida T."/>
            <person name="Fujita J."/>
            <person name="Nakamura S."/>
        </authorList>
    </citation>
    <scope>NUCLEOTIDE SEQUENCE [LARGE SCALE GENOMIC DNA]</scope>
    <source>
        <strain evidence="1 2">JCM 13323</strain>
    </source>
</reference>
<dbReference type="AlphaFoldDB" id="A0A7I7MGW0"/>
<dbReference type="Proteomes" id="UP000466514">
    <property type="component" value="Chromosome"/>
</dbReference>
<sequence>MPTLVLHLDTGITTTERERIDQYARRHGYLMVPAILDGDVCVKLMHAVTGSPPPNTSEVRCRHLHPAATNISEQRSRAEG</sequence>
<dbReference type="EMBL" id="AP022574">
    <property type="protein sequence ID" value="BBX71405.1"/>
    <property type="molecule type" value="Genomic_DNA"/>
</dbReference>
<accession>A0A7I7MGW0</accession>
<dbReference type="KEGG" id="mpsc:MPSYJ_48660"/>
<evidence type="ECO:0000313" key="2">
    <source>
        <dbReference type="Proteomes" id="UP000466514"/>
    </source>
</evidence>